<dbReference type="CDD" id="cd00200">
    <property type="entry name" value="WD40"/>
    <property type="match status" value="1"/>
</dbReference>
<name>A0A7N2LWM8_QUELO</name>
<feature type="repeat" description="WD" evidence="5">
    <location>
        <begin position="356"/>
        <end position="389"/>
    </location>
</feature>
<comment type="subcellular location">
    <subcellularLocation>
        <location evidence="1">Nucleus</location>
        <location evidence="1">Nucleolus</location>
    </subcellularLocation>
</comment>
<dbReference type="GO" id="GO:0005730">
    <property type="term" value="C:nucleolus"/>
    <property type="evidence" value="ECO:0007669"/>
    <property type="project" value="UniProtKB-SubCell"/>
</dbReference>
<dbReference type="Gramene" id="QL06p005531:mrna">
    <property type="protein sequence ID" value="QL06p005531:mrna"/>
    <property type="gene ID" value="QL06p005531"/>
</dbReference>
<evidence type="ECO:0000256" key="3">
    <source>
        <dbReference type="ARBA" id="ARBA00022737"/>
    </source>
</evidence>
<dbReference type="InterPro" id="IPR020472">
    <property type="entry name" value="WD40_PAC1"/>
</dbReference>
<feature type="repeat" description="WD" evidence="5">
    <location>
        <begin position="279"/>
        <end position="313"/>
    </location>
</feature>
<keyword evidence="2 5" id="KW-0853">WD repeat</keyword>
<dbReference type="InterPro" id="IPR019775">
    <property type="entry name" value="WD40_repeat_CS"/>
</dbReference>
<evidence type="ECO:0000256" key="1">
    <source>
        <dbReference type="ARBA" id="ARBA00004604"/>
    </source>
</evidence>
<evidence type="ECO:0000256" key="4">
    <source>
        <dbReference type="ARBA" id="ARBA00023242"/>
    </source>
</evidence>
<dbReference type="InterPro" id="IPR015943">
    <property type="entry name" value="WD40/YVTN_repeat-like_dom_sf"/>
</dbReference>
<protein>
    <submittedName>
        <fullName evidence="6">Uncharacterized protein</fullName>
    </submittedName>
</protein>
<sequence>MNGMEQFFEQANFADNIKVRYAKLKLRGGAQLFCEDLEYSRYIKYELAISVWEDMKEKFCDEYLLPYFRAKYLPQSHYGTFQVEANTMNPHFISYPQCTFEQSTKELKELFGKLMIAQMKQMKIQTDSIGKPRIIDHNEIIAAPIEDNIDDILVVEKPKVTPKPNVDKDIHASTSVALTCVQGNKSIEEQQGEEMVSKESIMLEGAHDVILEANESAFDQPSMVHEDKQFAKVEKVDNIVLPMVLDKIVLIPHIDFVIPEKFGMVELKDFLFSVLPKLVNHVYFSPDGQWVASASFDKSVKLWNGATGKFVAAFRGHVGPVYQISWSADSRLLLSGSKDSTLKVWDIRTQKLKQDLPGHEDEVYAVDWSPDGEKVASGGKDRVLKLWMG</sequence>
<dbReference type="PRINTS" id="PR00319">
    <property type="entry name" value="GPROTEINB"/>
</dbReference>
<dbReference type="InParanoid" id="A0A7N2LWM8"/>
<feature type="repeat" description="WD" evidence="5">
    <location>
        <begin position="314"/>
        <end position="355"/>
    </location>
</feature>
<keyword evidence="4" id="KW-0539">Nucleus</keyword>
<dbReference type="SMART" id="SM00320">
    <property type="entry name" value="WD40"/>
    <property type="match status" value="3"/>
</dbReference>
<dbReference type="EnsemblPlants" id="QL06p005531:mrna">
    <property type="protein sequence ID" value="QL06p005531:mrna"/>
    <property type="gene ID" value="QL06p005531"/>
</dbReference>
<evidence type="ECO:0000256" key="2">
    <source>
        <dbReference type="ARBA" id="ARBA00022574"/>
    </source>
</evidence>
<dbReference type="PROSITE" id="PS50082">
    <property type="entry name" value="WD_REPEATS_2"/>
    <property type="match status" value="3"/>
</dbReference>
<keyword evidence="7" id="KW-1185">Reference proteome</keyword>
<dbReference type="PANTHER" id="PTHR19848">
    <property type="entry name" value="WD40 REPEAT PROTEIN"/>
    <property type="match status" value="1"/>
</dbReference>
<dbReference type="SUPFAM" id="SSF50978">
    <property type="entry name" value="WD40 repeat-like"/>
    <property type="match status" value="1"/>
</dbReference>
<dbReference type="InterPro" id="IPR001632">
    <property type="entry name" value="WD40_G-protein_beta-like"/>
</dbReference>
<reference evidence="6" key="2">
    <citation type="submission" date="2021-01" db="UniProtKB">
        <authorList>
            <consortium name="EnsemblPlants"/>
        </authorList>
    </citation>
    <scope>IDENTIFICATION</scope>
</reference>
<dbReference type="Gene3D" id="2.130.10.10">
    <property type="entry name" value="YVTN repeat-like/Quinoprotein amine dehydrogenase"/>
    <property type="match status" value="1"/>
</dbReference>
<evidence type="ECO:0000256" key="5">
    <source>
        <dbReference type="PROSITE-ProRule" id="PRU00221"/>
    </source>
</evidence>
<keyword evidence="3" id="KW-0677">Repeat</keyword>
<dbReference type="Proteomes" id="UP000594261">
    <property type="component" value="Chromosome 6"/>
</dbReference>
<dbReference type="InterPro" id="IPR001680">
    <property type="entry name" value="WD40_rpt"/>
</dbReference>
<evidence type="ECO:0000313" key="7">
    <source>
        <dbReference type="Proteomes" id="UP000594261"/>
    </source>
</evidence>
<dbReference type="EMBL" id="LRBV02000006">
    <property type="status" value="NOT_ANNOTATED_CDS"/>
    <property type="molecule type" value="Genomic_DNA"/>
</dbReference>
<dbReference type="PROSITE" id="PS50294">
    <property type="entry name" value="WD_REPEATS_REGION"/>
    <property type="match status" value="3"/>
</dbReference>
<dbReference type="InterPro" id="IPR036322">
    <property type="entry name" value="WD40_repeat_dom_sf"/>
</dbReference>
<dbReference type="PRINTS" id="PR00320">
    <property type="entry name" value="GPROTEINBRPT"/>
</dbReference>
<dbReference type="GO" id="GO:0000027">
    <property type="term" value="P:ribosomal large subunit assembly"/>
    <property type="evidence" value="ECO:0007669"/>
    <property type="project" value="TreeGrafter"/>
</dbReference>
<accession>A0A7N2LWM8</accession>
<dbReference type="PANTHER" id="PTHR19848:SF0">
    <property type="entry name" value="NOTCHLESS PROTEIN HOMOLOG 1"/>
    <property type="match status" value="1"/>
</dbReference>
<evidence type="ECO:0000313" key="6">
    <source>
        <dbReference type="EnsemblPlants" id="QL06p005531:mrna"/>
    </source>
</evidence>
<organism evidence="6 7">
    <name type="scientific">Quercus lobata</name>
    <name type="common">Valley oak</name>
    <dbReference type="NCBI Taxonomy" id="97700"/>
    <lineage>
        <taxon>Eukaryota</taxon>
        <taxon>Viridiplantae</taxon>
        <taxon>Streptophyta</taxon>
        <taxon>Embryophyta</taxon>
        <taxon>Tracheophyta</taxon>
        <taxon>Spermatophyta</taxon>
        <taxon>Magnoliopsida</taxon>
        <taxon>eudicotyledons</taxon>
        <taxon>Gunneridae</taxon>
        <taxon>Pentapetalae</taxon>
        <taxon>rosids</taxon>
        <taxon>fabids</taxon>
        <taxon>Fagales</taxon>
        <taxon>Fagaceae</taxon>
        <taxon>Quercus</taxon>
    </lineage>
</organism>
<proteinExistence type="predicted"/>
<reference evidence="6 7" key="1">
    <citation type="journal article" date="2016" name="G3 (Bethesda)">
        <title>First Draft Assembly and Annotation of the Genome of a California Endemic Oak Quercus lobata Nee (Fagaceae).</title>
        <authorList>
            <person name="Sork V.L."/>
            <person name="Fitz-Gibbon S.T."/>
            <person name="Puiu D."/>
            <person name="Crepeau M."/>
            <person name="Gugger P.F."/>
            <person name="Sherman R."/>
            <person name="Stevens K."/>
            <person name="Langley C.H."/>
            <person name="Pellegrini M."/>
            <person name="Salzberg S.L."/>
        </authorList>
    </citation>
    <scope>NUCLEOTIDE SEQUENCE [LARGE SCALE GENOMIC DNA]</scope>
    <source>
        <strain evidence="6 7">cv. SW786</strain>
    </source>
</reference>
<dbReference type="PROSITE" id="PS00678">
    <property type="entry name" value="WD_REPEATS_1"/>
    <property type="match status" value="1"/>
</dbReference>
<dbReference type="AlphaFoldDB" id="A0A7N2LWM8"/>
<dbReference type="Pfam" id="PF00400">
    <property type="entry name" value="WD40"/>
    <property type="match status" value="3"/>
</dbReference>